<dbReference type="eggNOG" id="KOG2039">
    <property type="taxonomic scope" value="Eukaryota"/>
</dbReference>
<dbReference type="OrthoDB" id="6537869at2759"/>
<dbReference type="Gramene" id="KFK44527">
    <property type="protein sequence ID" value="KFK44527"/>
    <property type="gene ID" value="AALP_AA1G268200"/>
</dbReference>
<sequence>MYKVQFTAESLAPEVQNSIPSSITRESPYLTHPIFNMYHTDHELLRYIHKLQSKDLSLCHIMIPLGSCTMKLNATTEMMPVTWPSFTNIHPFAPVEQAQVCWAYGYPYISYVKRGTSPKCVHHTCFCTGANPVSAAMCGMKIVAVGTDAKGNINIEELRKASEANKDNLAALMYVEWSANMMEEEAKKKLKAAELQCKKNKVKMWANYVPPASNSKAIHYQTFTGKCIVVRILRTWEARDFRRNNALLSVSCLLVNEKNNSIQASIHPRRLHKFKNKLKEGSIFSVTSFNVQPNLNCYRLSDNPYKIWFNDHTDTKESTYQMLLHKYHVFGFQIKWMKRKLLLGRPLIFFIHALSPENDDSGEIVPQAIQDIVGGVNPFNSLLNFVFSLLPCLAVAVASPSPPNPGWAFGYPIGFGTDIKKFGFIGTELLNPIG</sequence>
<dbReference type="SUPFAM" id="SSF50249">
    <property type="entry name" value="Nucleic acid-binding proteins"/>
    <property type="match status" value="1"/>
</dbReference>
<proteinExistence type="predicted"/>
<dbReference type="PANTHER" id="PTHR11773">
    <property type="entry name" value="GLYCINE DEHYDROGENASE, DECARBOXYLATING"/>
    <property type="match status" value="1"/>
</dbReference>
<dbReference type="eggNOG" id="KOG0987">
    <property type="taxonomic scope" value="Eukaryota"/>
</dbReference>
<dbReference type="GO" id="GO:0004375">
    <property type="term" value="F:glycine dehydrogenase (decarboxylating) activity"/>
    <property type="evidence" value="ECO:0007669"/>
    <property type="project" value="InterPro"/>
</dbReference>
<dbReference type="InterPro" id="IPR012340">
    <property type="entry name" value="NA-bd_OB-fold"/>
</dbReference>
<dbReference type="EMBL" id="CM002869">
    <property type="protein sequence ID" value="KFK44527.1"/>
    <property type="molecule type" value="Genomic_DNA"/>
</dbReference>
<dbReference type="InterPro" id="IPR015421">
    <property type="entry name" value="PyrdxlP-dep_Trfase_major"/>
</dbReference>
<dbReference type="GO" id="GO:0019464">
    <property type="term" value="P:glycine decarboxylation via glycine cleavage system"/>
    <property type="evidence" value="ECO:0007669"/>
    <property type="project" value="TreeGrafter"/>
</dbReference>
<dbReference type="GO" id="GO:0016594">
    <property type="term" value="F:glycine binding"/>
    <property type="evidence" value="ECO:0007669"/>
    <property type="project" value="TreeGrafter"/>
</dbReference>
<feature type="domain" description="Replication protein A 70 kDa DNA-binding subunit B/D first OB fold" evidence="1">
    <location>
        <begin position="223"/>
        <end position="317"/>
    </location>
</feature>
<evidence type="ECO:0000313" key="2">
    <source>
        <dbReference type="EMBL" id="KFK44527.1"/>
    </source>
</evidence>
<dbReference type="Gene3D" id="3.40.640.10">
    <property type="entry name" value="Type I PLP-dependent aspartate aminotransferase-like (Major domain)"/>
    <property type="match status" value="1"/>
</dbReference>
<dbReference type="GO" id="GO:0009941">
    <property type="term" value="C:chloroplast envelope"/>
    <property type="evidence" value="ECO:0007669"/>
    <property type="project" value="TreeGrafter"/>
</dbReference>
<dbReference type="GO" id="GO:0030170">
    <property type="term" value="F:pyridoxal phosphate binding"/>
    <property type="evidence" value="ECO:0007669"/>
    <property type="project" value="TreeGrafter"/>
</dbReference>
<name>A0A087HQX5_ARAAL</name>
<dbReference type="eggNOG" id="KOG2040">
    <property type="taxonomic scope" value="Eukaryota"/>
</dbReference>
<evidence type="ECO:0000259" key="1">
    <source>
        <dbReference type="Pfam" id="PF02721"/>
    </source>
</evidence>
<dbReference type="InterPro" id="IPR020581">
    <property type="entry name" value="GDC_P"/>
</dbReference>
<dbReference type="Gene3D" id="2.40.50.140">
    <property type="entry name" value="Nucleic acid-binding proteins"/>
    <property type="match status" value="1"/>
</dbReference>
<organism evidence="2 3">
    <name type="scientific">Arabis alpina</name>
    <name type="common">Alpine rock-cress</name>
    <dbReference type="NCBI Taxonomy" id="50452"/>
    <lineage>
        <taxon>Eukaryota</taxon>
        <taxon>Viridiplantae</taxon>
        <taxon>Streptophyta</taxon>
        <taxon>Embryophyta</taxon>
        <taxon>Tracheophyta</taxon>
        <taxon>Spermatophyta</taxon>
        <taxon>Magnoliopsida</taxon>
        <taxon>eudicotyledons</taxon>
        <taxon>Gunneridae</taxon>
        <taxon>Pentapetalae</taxon>
        <taxon>rosids</taxon>
        <taxon>malvids</taxon>
        <taxon>Brassicales</taxon>
        <taxon>Brassicaceae</taxon>
        <taxon>Arabideae</taxon>
        <taxon>Arabis</taxon>
    </lineage>
</organism>
<dbReference type="InterPro" id="IPR003871">
    <property type="entry name" value="RFA1B/D_OB_1st"/>
</dbReference>
<keyword evidence="3" id="KW-1185">Reference proteome</keyword>
<dbReference type="GO" id="GO:0005960">
    <property type="term" value="C:glycine cleavage complex"/>
    <property type="evidence" value="ECO:0007669"/>
    <property type="project" value="TreeGrafter"/>
</dbReference>
<evidence type="ECO:0000313" key="3">
    <source>
        <dbReference type="Proteomes" id="UP000029120"/>
    </source>
</evidence>
<dbReference type="SUPFAM" id="SSF53383">
    <property type="entry name" value="PLP-dependent transferases"/>
    <property type="match status" value="1"/>
</dbReference>
<protein>
    <recommendedName>
        <fullName evidence="1">Replication protein A 70 kDa DNA-binding subunit B/D first OB fold domain-containing protein</fullName>
    </recommendedName>
</protein>
<dbReference type="PANTHER" id="PTHR11773:SF1">
    <property type="entry name" value="GLYCINE DEHYDROGENASE (DECARBOXYLATING), MITOCHONDRIAL"/>
    <property type="match status" value="1"/>
</dbReference>
<dbReference type="GO" id="GO:0048046">
    <property type="term" value="C:apoplast"/>
    <property type="evidence" value="ECO:0007669"/>
    <property type="project" value="TreeGrafter"/>
</dbReference>
<accession>A0A087HQX5</accession>
<dbReference type="CDD" id="cd04480">
    <property type="entry name" value="RPA1_DBD_A_like"/>
    <property type="match status" value="1"/>
</dbReference>
<reference evidence="3" key="1">
    <citation type="journal article" date="2015" name="Nat. Plants">
        <title>Genome expansion of Arabis alpina linked with retrotransposition and reduced symmetric DNA methylation.</title>
        <authorList>
            <person name="Willing E.M."/>
            <person name="Rawat V."/>
            <person name="Mandakova T."/>
            <person name="Maumus F."/>
            <person name="James G.V."/>
            <person name="Nordstroem K.J."/>
            <person name="Becker C."/>
            <person name="Warthmann N."/>
            <person name="Chica C."/>
            <person name="Szarzynska B."/>
            <person name="Zytnicki M."/>
            <person name="Albani M.C."/>
            <person name="Kiefer C."/>
            <person name="Bergonzi S."/>
            <person name="Castaings L."/>
            <person name="Mateos J.L."/>
            <person name="Berns M.C."/>
            <person name="Bujdoso N."/>
            <person name="Piofczyk T."/>
            <person name="de Lorenzo L."/>
            <person name="Barrero-Sicilia C."/>
            <person name="Mateos I."/>
            <person name="Piednoel M."/>
            <person name="Hagmann J."/>
            <person name="Chen-Min-Tao R."/>
            <person name="Iglesias-Fernandez R."/>
            <person name="Schuster S.C."/>
            <person name="Alonso-Blanco C."/>
            <person name="Roudier F."/>
            <person name="Carbonero P."/>
            <person name="Paz-Ares J."/>
            <person name="Davis S.J."/>
            <person name="Pecinka A."/>
            <person name="Quesneville H."/>
            <person name="Colot V."/>
            <person name="Lysak M.A."/>
            <person name="Weigel D."/>
            <person name="Coupland G."/>
            <person name="Schneeberger K."/>
        </authorList>
    </citation>
    <scope>NUCLEOTIDE SEQUENCE [LARGE SCALE GENOMIC DNA]</scope>
    <source>
        <strain evidence="3">cv. Pajares</strain>
    </source>
</reference>
<dbReference type="Proteomes" id="UP000029120">
    <property type="component" value="Chromosome 1"/>
</dbReference>
<dbReference type="InterPro" id="IPR015424">
    <property type="entry name" value="PyrdxlP-dep_Trfase"/>
</dbReference>
<gene>
    <name evidence="2" type="ordered locus">AALP_Aa1g268200</name>
</gene>
<dbReference type="AlphaFoldDB" id="A0A087HQX5"/>
<dbReference type="Pfam" id="PF02721">
    <property type="entry name" value="DUF223"/>
    <property type="match status" value="1"/>
</dbReference>
<dbReference type="GO" id="GO:0005739">
    <property type="term" value="C:mitochondrion"/>
    <property type="evidence" value="ECO:0007669"/>
    <property type="project" value="TreeGrafter"/>
</dbReference>